<name>A0A6G0KC28_9STRA</name>
<comment type="caution">
    <text evidence="9">The sequence shown here is derived from an EMBL/GenBank/DDBJ whole genome shotgun (WGS) entry which is preliminary data.</text>
</comment>
<evidence type="ECO:0000256" key="7">
    <source>
        <dbReference type="SAM" id="Phobius"/>
    </source>
</evidence>
<feature type="transmembrane region" description="Helical" evidence="7">
    <location>
        <begin position="91"/>
        <end position="111"/>
    </location>
</feature>
<evidence type="ECO:0000256" key="5">
    <source>
        <dbReference type="ARBA" id="ARBA00022989"/>
    </source>
</evidence>
<evidence type="ECO:0000256" key="1">
    <source>
        <dbReference type="ARBA" id="ARBA00004141"/>
    </source>
</evidence>
<dbReference type="PANTHER" id="PTHR48042:SF11">
    <property type="entry name" value="ABC TRANSPORTER G FAMILY MEMBER 11"/>
    <property type="match status" value="1"/>
</dbReference>
<reference evidence="9 10" key="1">
    <citation type="submission" date="2018-09" db="EMBL/GenBank/DDBJ databases">
        <title>Genomic investigation of the strawberry pathogen Phytophthora fragariae indicates pathogenicity is determined by transcriptional variation in three key races.</title>
        <authorList>
            <person name="Adams T.M."/>
            <person name="Armitage A.D."/>
            <person name="Sobczyk M.K."/>
            <person name="Bates H.J."/>
            <person name="Dunwell J.M."/>
            <person name="Nellist C.F."/>
            <person name="Harrison R.J."/>
        </authorList>
    </citation>
    <scope>NUCLEOTIDE SEQUENCE [LARGE SCALE GENOMIC DNA]</scope>
    <source>
        <strain evidence="9 10">ONT-3</strain>
    </source>
</reference>
<dbReference type="EMBL" id="QXFX01001915">
    <property type="protein sequence ID" value="KAE9083050.1"/>
    <property type="molecule type" value="Genomic_DNA"/>
</dbReference>
<feature type="transmembrane region" description="Helical" evidence="7">
    <location>
        <begin position="148"/>
        <end position="168"/>
    </location>
</feature>
<evidence type="ECO:0000313" key="10">
    <source>
        <dbReference type="Proteomes" id="UP000488956"/>
    </source>
</evidence>
<dbReference type="GO" id="GO:0016020">
    <property type="term" value="C:membrane"/>
    <property type="evidence" value="ECO:0007669"/>
    <property type="project" value="UniProtKB-SubCell"/>
</dbReference>
<accession>A0A6G0KC28</accession>
<evidence type="ECO:0000259" key="8">
    <source>
        <dbReference type="Pfam" id="PF01061"/>
    </source>
</evidence>
<gene>
    <name evidence="9" type="ORF">PF010_g21352</name>
</gene>
<comment type="subcellular location">
    <subcellularLocation>
        <location evidence="1">Membrane</location>
        <topology evidence="1">Multi-pass membrane protein</topology>
    </subcellularLocation>
</comment>
<evidence type="ECO:0000256" key="6">
    <source>
        <dbReference type="ARBA" id="ARBA00023136"/>
    </source>
</evidence>
<keyword evidence="3" id="KW-0813">Transport</keyword>
<dbReference type="PANTHER" id="PTHR48042">
    <property type="entry name" value="ABC TRANSPORTER G FAMILY MEMBER 11"/>
    <property type="match status" value="1"/>
</dbReference>
<dbReference type="InterPro" id="IPR052215">
    <property type="entry name" value="Plant_ABCG"/>
</dbReference>
<evidence type="ECO:0000256" key="4">
    <source>
        <dbReference type="ARBA" id="ARBA00022692"/>
    </source>
</evidence>
<dbReference type="InterPro" id="IPR013525">
    <property type="entry name" value="ABC2_TM"/>
</dbReference>
<keyword evidence="5 7" id="KW-1133">Transmembrane helix</keyword>
<dbReference type="AlphaFoldDB" id="A0A6G0KC28"/>
<keyword evidence="4 7" id="KW-0812">Transmembrane</keyword>
<feature type="transmembrane region" description="Helical" evidence="7">
    <location>
        <begin position="66"/>
        <end position="85"/>
    </location>
</feature>
<dbReference type="Proteomes" id="UP000488956">
    <property type="component" value="Unassembled WGS sequence"/>
</dbReference>
<feature type="transmembrane region" description="Helical" evidence="7">
    <location>
        <begin position="34"/>
        <end position="54"/>
    </location>
</feature>
<comment type="similarity">
    <text evidence="2">Belongs to the ABC transporter superfamily. ABCG family. Eye pigment precursor importer (TC 3.A.1.204) subfamily.</text>
</comment>
<evidence type="ECO:0000256" key="3">
    <source>
        <dbReference type="ARBA" id="ARBA00022448"/>
    </source>
</evidence>
<sequence length="248" mass="26892">MLLAGLKAFKYFLLNLFLSPESMMHVIGSAVPRHIVGIALGAGVLSMLTMCEGFMQLAGLNAFKYFLPNLFLSLVMSESMVHVIGSAVPRHIVGIALGAGVLSMLMMCEGFMQLAGLNAFKYFLPNLFLSLVMSESMVHVIGSAVPRHIVGIALGAGVLSMLMMCEGFMQLAGLNAFKYFLPNLFLSLVMSESMVHVIGSAVPRHIVGIALGAGLFGMLMMCEGFMVPRDLIPDYWIISVLLHTWLRA</sequence>
<keyword evidence="6 7" id="KW-0472">Membrane</keyword>
<evidence type="ECO:0000313" key="9">
    <source>
        <dbReference type="EMBL" id="KAE9083050.1"/>
    </source>
</evidence>
<feature type="domain" description="ABC-2 type transporter transmembrane" evidence="8">
    <location>
        <begin position="173"/>
        <end position="237"/>
    </location>
</feature>
<dbReference type="GO" id="GO:0140359">
    <property type="term" value="F:ABC-type transporter activity"/>
    <property type="evidence" value="ECO:0007669"/>
    <property type="project" value="InterPro"/>
</dbReference>
<organism evidence="9 10">
    <name type="scientific">Phytophthora fragariae</name>
    <dbReference type="NCBI Taxonomy" id="53985"/>
    <lineage>
        <taxon>Eukaryota</taxon>
        <taxon>Sar</taxon>
        <taxon>Stramenopiles</taxon>
        <taxon>Oomycota</taxon>
        <taxon>Peronosporomycetes</taxon>
        <taxon>Peronosporales</taxon>
        <taxon>Peronosporaceae</taxon>
        <taxon>Phytophthora</taxon>
    </lineage>
</organism>
<feature type="transmembrane region" description="Helical" evidence="7">
    <location>
        <begin position="205"/>
        <end position="227"/>
    </location>
</feature>
<protein>
    <recommendedName>
        <fullName evidence="8">ABC-2 type transporter transmembrane domain-containing protein</fullName>
    </recommendedName>
</protein>
<evidence type="ECO:0000256" key="2">
    <source>
        <dbReference type="ARBA" id="ARBA00005814"/>
    </source>
</evidence>
<dbReference type="Pfam" id="PF01061">
    <property type="entry name" value="ABC2_membrane"/>
    <property type="match status" value="1"/>
</dbReference>
<proteinExistence type="inferred from homology"/>